<evidence type="ECO:0000256" key="7">
    <source>
        <dbReference type="ARBA" id="ARBA00022917"/>
    </source>
</evidence>
<dbReference type="SUPFAM" id="SSF55174">
    <property type="entry name" value="Alpha-L RNA-binding motif"/>
    <property type="match status" value="1"/>
</dbReference>
<dbReference type="Pfam" id="PF22421">
    <property type="entry name" value="SYY_C-terminal"/>
    <property type="match status" value="1"/>
</dbReference>
<dbReference type="InterPro" id="IPR002307">
    <property type="entry name" value="Tyr-tRNA-ligase"/>
</dbReference>
<feature type="binding site" evidence="11">
    <location>
        <position position="168"/>
    </location>
    <ligand>
        <name>L-tyrosine</name>
        <dbReference type="ChEBI" id="CHEBI:58315"/>
    </ligand>
</feature>
<evidence type="ECO:0000256" key="1">
    <source>
        <dbReference type="ARBA" id="ARBA00004496"/>
    </source>
</evidence>
<proteinExistence type="inferred from homology"/>
<keyword evidence="15" id="KW-1185">Reference proteome</keyword>
<comment type="caution">
    <text evidence="14">The sequence shown here is derived from an EMBL/GenBank/DDBJ whole genome shotgun (WGS) entry which is preliminary data.</text>
</comment>
<evidence type="ECO:0000313" key="14">
    <source>
        <dbReference type="EMBL" id="TFE00899.1"/>
    </source>
</evidence>
<comment type="subunit">
    <text evidence="11">Homodimer.</text>
</comment>
<dbReference type="InterPro" id="IPR002942">
    <property type="entry name" value="S4_RNA-bd"/>
</dbReference>
<dbReference type="GO" id="GO:0004831">
    <property type="term" value="F:tyrosine-tRNA ligase activity"/>
    <property type="evidence" value="ECO:0007669"/>
    <property type="project" value="UniProtKB-UniRule"/>
</dbReference>
<sequence length="420" mass="47656">MDLLQDLKWRGIIYQQTDEAGMEELLNKESVSLYCGADPTADSLHIGHLLPFLTMKRFQKHGHRPVVLVGGATGQIGDPSGKKEERQLQTREQVEYNVEAIKKQLEKLYTAEGDNKAIMVNNLDWIGQIEMITFLRDYGKYIGVNYMLAKDTISSRLETGISYTEFTYTLLQAMDFNHLYKEFNCKLQIGGSDQWGNITTGLELIRKMNDEDAKAFGMTIPLVTKADGTKFGKTEGGAVWLDADKTSPYEFYQFWINTTDADVVKYLKFFTFLNKDTIEGLEKAVKEEPHLRAAQKALAEEMTKMIHGEEALDQAKRISAALFSGDLQSLSSTEIREGFKDVPTHKVEEEQSINLIDVLVDAKISSSKRQAREDVTNGAVYINGERVQDLGFELDATVRLDNEFTIIRRGKKKYFMVQYA</sequence>
<dbReference type="GO" id="GO:0003723">
    <property type="term" value="F:RNA binding"/>
    <property type="evidence" value="ECO:0007669"/>
    <property type="project" value="UniProtKB-KW"/>
</dbReference>
<reference evidence="14 15" key="1">
    <citation type="submission" date="2019-03" db="EMBL/GenBank/DDBJ databases">
        <authorList>
            <person name="Yang Y."/>
        </authorList>
    </citation>
    <scope>NUCLEOTIDE SEQUENCE [LARGE SCALE GENOMIC DNA]</scope>
    <source>
        <strain evidence="14 15">ASL-1</strain>
    </source>
</reference>
<dbReference type="Gene3D" id="1.10.240.10">
    <property type="entry name" value="Tyrosyl-Transfer RNA Synthetase"/>
    <property type="match status" value="1"/>
</dbReference>
<evidence type="ECO:0000256" key="10">
    <source>
        <dbReference type="ARBA" id="ARBA00060965"/>
    </source>
</evidence>
<comment type="catalytic activity">
    <reaction evidence="9 11">
        <text>tRNA(Tyr) + L-tyrosine + ATP = L-tyrosyl-tRNA(Tyr) + AMP + diphosphate + H(+)</text>
        <dbReference type="Rhea" id="RHEA:10220"/>
        <dbReference type="Rhea" id="RHEA-COMP:9706"/>
        <dbReference type="Rhea" id="RHEA-COMP:9707"/>
        <dbReference type="ChEBI" id="CHEBI:15378"/>
        <dbReference type="ChEBI" id="CHEBI:30616"/>
        <dbReference type="ChEBI" id="CHEBI:33019"/>
        <dbReference type="ChEBI" id="CHEBI:58315"/>
        <dbReference type="ChEBI" id="CHEBI:78442"/>
        <dbReference type="ChEBI" id="CHEBI:78536"/>
        <dbReference type="ChEBI" id="CHEBI:456215"/>
        <dbReference type="EC" id="6.1.1.1"/>
    </reaction>
</comment>
<evidence type="ECO:0000256" key="4">
    <source>
        <dbReference type="ARBA" id="ARBA00022741"/>
    </source>
</evidence>
<comment type="similarity">
    <text evidence="10 11">Belongs to the class-I aminoacyl-tRNA synthetase family. TyrS type 1 subfamily.</text>
</comment>
<evidence type="ECO:0000256" key="5">
    <source>
        <dbReference type="ARBA" id="ARBA00022840"/>
    </source>
</evidence>
<evidence type="ECO:0000259" key="13">
    <source>
        <dbReference type="SMART" id="SM00363"/>
    </source>
</evidence>
<accession>A0A4Y8LEF7</accession>
<evidence type="ECO:0000256" key="6">
    <source>
        <dbReference type="ARBA" id="ARBA00022884"/>
    </source>
</evidence>
<dbReference type="FunFam" id="1.10.240.10:FF:000001">
    <property type="entry name" value="Tyrosine--tRNA ligase"/>
    <property type="match status" value="1"/>
</dbReference>
<dbReference type="InterPro" id="IPR024088">
    <property type="entry name" value="Tyr-tRNA-ligase_bac-type"/>
</dbReference>
<dbReference type="Gene3D" id="3.10.290.10">
    <property type="entry name" value="RNA-binding S4 domain"/>
    <property type="match status" value="1"/>
</dbReference>
<keyword evidence="3 11" id="KW-0436">Ligase</keyword>
<dbReference type="GO" id="GO:0005829">
    <property type="term" value="C:cytosol"/>
    <property type="evidence" value="ECO:0007669"/>
    <property type="project" value="TreeGrafter"/>
</dbReference>
<keyword evidence="4 11" id="KW-0547">Nucleotide-binding</keyword>
<keyword evidence="2 11" id="KW-0963">Cytoplasm</keyword>
<comment type="subcellular location">
    <subcellularLocation>
        <location evidence="1 11">Cytoplasm</location>
    </subcellularLocation>
</comment>
<dbReference type="SMART" id="SM00363">
    <property type="entry name" value="S4"/>
    <property type="match status" value="1"/>
</dbReference>
<dbReference type="PANTHER" id="PTHR11766">
    <property type="entry name" value="TYROSYL-TRNA SYNTHETASE"/>
    <property type="match status" value="1"/>
</dbReference>
<dbReference type="CDD" id="cd00165">
    <property type="entry name" value="S4"/>
    <property type="match status" value="1"/>
</dbReference>
<evidence type="ECO:0000256" key="12">
    <source>
        <dbReference type="PROSITE-ProRule" id="PRU00182"/>
    </source>
</evidence>
<dbReference type="InterPro" id="IPR014729">
    <property type="entry name" value="Rossmann-like_a/b/a_fold"/>
</dbReference>
<dbReference type="PROSITE" id="PS00178">
    <property type="entry name" value="AA_TRNA_LIGASE_I"/>
    <property type="match status" value="1"/>
</dbReference>
<dbReference type="SUPFAM" id="SSF52374">
    <property type="entry name" value="Nucleotidylyl transferase"/>
    <property type="match status" value="1"/>
</dbReference>
<organism evidence="14 15">
    <name type="scientific">Jeotgalibacillus salarius</name>
    <dbReference type="NCBI Taxonomy" id="546023"/>
    <lineage>
        <taxon>Bacteria</taxon>
        <taxon>Bacillati</taxon>
        <taxon>Bacillota</taxon>
        <taxon>Bacilli</taxon>
        <taxon>Bacillales</taxon>
        <taxon>Caryophanaceae</taxon>
        <taxon>Jeotgalibacillus</taxon>
    </lineage>
</organism>
<dbReference type="FunFam" id="3.40.50.620:FF:000008">
    <property type="entry name" value="Tyrosine--tRNA ligase"/>
    <property type="match status" value="1"/>
</dbReference>
<dbReference type="OrthoDB" id="9804243at2"/>
<keyword evidence="6 12" id="KW-0694">RNA-binding</keyword>
<dbReference type="GO" id="GO:0005524">
    <property type="term" value="F:ATP binding"/>
    <property type="evidence" value="ECO:0007669"/>
    <property type="project" value="UniProtKB-UniRule"/>
</dbReference>
<feature type="short sequence motif" description="'KMSKS' region" evidence="11">
    <location>
        <begin position="230"/>
        <end position="234"/>
    </location>
</feature>
<gene>
    <name evidence="11" type="primary">tyrS</name>
    <name evidence="14" type="ORF">E2626_09505</name>
</gene>
<dbReference type="PROSITE" id="PS50889">
    <property type="entry name" value="S4"/>
    <property type="match status" value="1"/>
</dbReference>
<dbReference type="EMBL" id="SORX01000005">
    <property type="protein sequence ID" value="TFE00899.1"/>
    <property type="molecule type" value="Genomic_DNA"/>
</dbReference>
<dbReference type="CDD" id="cd00395">
    <property type="entry name" value="Tyr_Trp_RS_core"/>
    <property type="match status" value="1"/>
</dbReference>
<dbReference type="Pfam" id="PF00579">
    <property type="entry name" value="tRNA-synt_1b"/>
    <property type="match status" value="1"/>
</dbReference>
<comment type="function">
    <text evidence="11">Catalyzes the attachment of tyrosine to tRNA(Tyr) in a two-step reaction: tyrosine is first activated by ATP to form Tyr-AMP and then transferred to the acceptor end of tRNA(Tyr).</text>
</comment>
<dbReference type="PRINTS" id="PR01040">
    <property type="entry name" value="TRNASYNTHTYR"/>
</dbReference>
<evidence type="ECO:0000256" key="3">
    <source>
        <dbReference type="ARBA" id="ARBA00022598"/>
    </source>
</evidence>
<dbReference type="InterPro" id="IPR002305">
    <property type="entry name" value="aa-tRNA-synth_Ic"/>
</dbReference>
<name>A0A4Y8LEF7_9BACL</name>
<dbReference type="NCBIfam" id="TIGR00234">
    <property type="entry name" value="tyrS"/>
    <property type="match status" value="1"/>
</dbReference>
<feature type="short sequence motif" description="'HIGH' region" evidence="11">
    <location>
        <begin position="39"/>
        <end position="48"/>
    </location>
</feature>
<dbReference type="InterPro" id="IPR054608">
    <property type="entry name" value="SYY-like_C"/>
</dbReference>
<keyword evidence="5 11" id="KW-0067">ATP-binding</keyword>
<dbReference type="Gene3D" id="3.40.50.620">
    <property type="entry name" value="HUPs"/>
    <property type="match status" value="1"/>
</dbReference>
<dbReference type="PANTHER" id="PTHR11766:SF0">
    <property type="entry name" value="TYROSINE--TRNA LIGASE, MITOCHONDRIAL"/>
    <property type="match status" value="1"/>
</dbReference>
<dbReference type="InterPro" id="IPR036986">
    <property type="entry name" value="S4_RNA-bd_sf"/>
</dbReference>
<evidence type="ECO:0000256" key="8">
    <source>
        <dbReference type="ARBA" id="ARBA00023146"/>
    </source>
</evidence>
<feature type="binding site" evidence="11">
    <location>
        <position position="233"/>
    </location>
    <ligand>
        <name>ATP</name>
        <dbReference type="ChEBI" id="CHEBI:30616"/>
    </ligand>
</feature>
<dbReference type="Proteomes" id="UP000297776">
    <property type="component" value="Unassembled WGS sequence"/>
</dbReference>
<evidence type="ECO:0000256" key="9">
    <source>
        <dbReference type="ARBA" id="ARBA00048248"/>
    </source>
</evidence>
<dbReference type="AlphaFoldDB" id="A0A4Y8LEF7"/>
<feature type="binding site" evidence="11">
    <location>
        <position position="34"/>
    </location>
    <ligand>
        <name>L-tyrosine</name>
        <dbReference type="ChEBI" id="CHEBI:58315"/>
    </ligand>
</feature>
<dbReference type="GO" id="GO:0006437">
    <property type="term" value="P:tyrosyl-tRNA aminoacylation"/>
    <property type="evidence" value="ECO:0007669"/>
    <property type="project" value="UniProtKB-UniRule"/>
</dbReference>
<dbReference type="EC" id="6.1.1.1" evidence="11"/>
<dbReference type="GO" id="GO:0042803">
    <property type="term" value="F:protein homodimerization activity"/>
    <property type="evidence" value="ECO:0007669"/>
    <property type="project" value="UniProtKB-ARBA"/>
</dbReference>
<dbReference type="HAMAP" id="MF_02006">
    <property type="entry name" value="Tyr_tRNA_synth_type1"/>
    <property type="match status" value="1"/>
</dbReference>
<evidence type="ECO:0000313" key="15">
    <source>
        <dbReference type="Proteomes" id="UP000297776"/>
    </source>
</evidence>
<dbReference type="InterPro" id="IPR024107">
    <property type="entry name" value="Tyr-tRNA-ligase_bac_1"/>
</dbReference>
<evidence type="ECO:0000256" key="11">
    <source>
        <dbReference type="HAMAP-Rule" id="MF_02006"/>
    </source>
</evidence>
<dbReference type="RefSeq" id="WP_134381527.1">
    <property type="nucleotide sequence ID" value="NZ_SORX01000005.1"/>
</dbReference>
<keyword evidence="8 11" id="KW-0030">Aminoacyl-tRNA synthetase</keyword>
<dbReference type="InterPro" id="IPR001412">
    <property type="entry name" value="aa-tRNA-synth_I_CS"/>
</dbReference>
<feature type="binding site" evidence="11">
    <location>
        <position position="172"/>
    </location>
    <ligand>
        <name>L-tyrosine</name>
        <dbReference type="ChEBI" id="CHEBI:58315"/>
    </ligand>
</feature>
<evidence type="ECO:0000256" key="2">
    <source>
        <dbReference type="ARBA" id="ARBA00022490"/>
    </source>
</evidence>
<keyword evidence="7 11" id="KW-0648">Protein biosynthesis</keyword>
<protein>
    <recommendedName>
        <fullName evidence="11">Tyrosine--tRNA ligase</fullName>
        <ecNumber evidence="11">6.1.1.1</ecNumber>
    </recommendedName>
    <alternativeName>
        <fullName evidence="11">Tyrosyl-tRNA synthetase</fullName>
        <shortName evidence="11">TyrRS</shortName>
    </alternativeName>
</protein>
<feature type="domain" description="RNA-binding S4" evidence="13">
    <location>
        <begin position="353"/>
        <end position="415"/>
    </location>
</feature>